<feature type="transmembrane region" description="Helical" evidence="16">
    <location>
        <begin position="315"/>
        <end position="337"/>
    </location>
</feature>
<dbReference type="RefSeq" id="XP_460277.2">
    <property type="nucleotide sequence ID" value="XM_460277.1"/>
</dbReference>
<dbReference type="InterPro" id="IPR016720">
    <property type="entry name" value="PC_Trfase_euk"/>
</dbReference>
<evidence type="ECO:0000256" key="15">
    <source>
        <dbReference type="ARBA" id="ARBA00023264"/>
    </source>
</evidence>
<dbReference type="GO" id="GO:0046488">
    <property type="term" value="P:phosphatidylinositol metabolic process"/>
    <property type="evidence" value="ECO:0007669"/>
    <property type="project" value="EnsemblFungi"/>
</dbReference>
<keyword evidence="7 16" id="KW-0444">Lipid biosynthesis</keyword>
<comment type="pathway">
    <text evidence="3 16 17">Phospholipid metabolism; CDP-diacylglycerol biosynthesis; CDP-diacylglycerol from sn-glycerol 3-phosphate: step 3/3.</text>
</comment>
<keyword evidence="15 16" id="KW-1208">Phospholipid metabolism</keyword>
<dbReference type="PROSITE" id="PS01315">
    <property type="entry name" value="CDS"/>
    <property type="match status" value="1"/>
</dbReference>
<dbReference type="Pfam" id="PF01148">
    <property type="entry name" value="CTP_transf_1"/>
    <property type="match status" value="1"/>
</dbReference>
<dbReference type="PIRSF" id="PIRSF018269">
    <property type="entry name" value="PC_trans_euk"/>
    <property type="match status" value="1"/>
</dbReference>
<keyword evidence="9 16" id="KW-0812">Transmembrane</keyword>
<evidence type="ECO:0000256" key="10">
    <source>
        <dbReference type="ARBA" id="ARBA00022695"/>
    </source>
</evidence>
<evidence type="ECO:0000256" key="1">
    <source>
        <dbReference type="ARBA" id="ARBA00001698"/>
    </source>
</evidence>
<evidence type="ECO:0000256" key="9">
    <source>
        <dbReference type="ARBA" id="ARBA00022692"/>
    </source>
</evidence>
<dbReference type="InterPro" id="IPR000374">
    <property type="entry name" value="PC_trans"/>
</dbReference>
<dbReference type="GO" id="GO:0006658">
    <property type="term" value="P:phosphatidylserine metabolic process"/>
    <property type="evidence" value="ECO:0007669"/>
    <property type="project" value="EnsemblFungi"/>
</dbReference>
<keyword evidence="19" id="KW-1185">Reference proteome</keyword>
<dbReference type="EMBL" id="CR382137">
    <property type="protein sequence ID" value="CAG88558.2"/>
    <property type="molecule type" value="Genomic_DNA"/>
</dbReference>
<keyword evidence="10 16" id="KW-0548">Nucleotidyltransferase</keyword>
<dbReference type="eggNOG" id="KOG1440">
    <property type="taxonomic scope" value="Eukaryota"/>
</dbReference>
<evidence type="ECO:0000256" key="14">
    <source>
        <dbReference type="ARBA" id="ARBA00023209"/>
    </source>
</evidence>
<dbReference type="GO" id="GO:0070319">
    <property type="term" value="C:Golgi to plasma membrane transport vesicle"/>
    <property type="evidence" value="ECO:0007669"/>
    <property type="project" value="EnsemblFungi"/>
</dbReference>
<keyword evidence="8 16" id="KW-0808">Transferase</keyword>
<evidence type="ECO:0000256" key="7">
    <source>
        <dbReference type="ARBA" id="ARBA00022516"/>
    </source>
</evidence>
<feature type="transmembrane region" description="Helical" evidence="16">
    <location>
        <begin position="148"/>
        <end position="165"/>
    </location>
</feature>
<dbReference type="InParanoid" id="Q6BNE3"/>
<dbReference type="OrthoDB" id="10260889at2759"/>
<sequence length="440" mass="49646">MADIVKKTEDIKGSSIDTKDAKDVAAKDVKEKETSSSVTHEHEKKKQAFVTRTIWTIVMIAFFFTCLLSGHLALISVVFLLQTLTFKEIISLTAEPARDKKLPFNKLLNWYFLFATIYYLDSESFFNFFQESIYDNKILSLLAIHHKIISYTSYIAGFIFFVATLQKGYYKFQFAQLCMTHTTLILVVFQSHLIIDNILNGLIWFFLPVGLVIVNDIFAYLCGITFGRTQLIAISPKKTVEGFVGAWVCTGLFALLFAFFLSKSSYLICPATNLTTNIFNYPRCDPNPVFISQIYQLPANLVEIFHLETISLKPIYIHALNFATFASLIAPFGGFFASGLKRAFGIKDFGDTIPGHGGITDRLDCQFFMGSFSYLYIQTFVSISHVNIGNLLQLAIMNLSIPQVVQLVKSLLKYLNNSGVVDDNKLTKIFEILDVTIENA</sequence>
<dbReference type="PANTHER" id="PTHR13773">
    <property type="entry name" value="PHOSPHATIDATE CYTIDYLYLTRANSFERASE"/>
    <property type="match status" value="1"/>
</dbReference>
<name>Q6BNE3_DEBHA</name>
<evidence type="ECO:0000256" key="5">
    <source>
        <dbReference type="ARBA" id="ARBA00010185"/>
    </source>
</evidence>
<dbReference type="GO" id="GO:0005789">
    <property type="term" value="C:endoplasmic reticulum membrane"/>
    <property type="evidence" value="ECO:0007669"/>
    <property type="project" value="TreeGrafter"/>
</dbReference>
<evidence type="ECO:0000313" key="19">
    <source>
        <dbReference type="Proteomes" id="UP000000599"/>
    </source>
</evidence>
<dbReference type="HOGENOM" id="CLU_023471_1_1_1"/>
<reference evidence="18 19" key="1">
    <citation type="journal article" date="2004" name="Nature">
        <title>Genome evolution in yeasts.</title>
        <authorList>
            <consortium name="Genolevures"/>
            <person name="Dujon B."/>
            <person name="Sherman D."/>
            <person name="Fischer G."/>
            <person name="Durrens P."/>
            <person name="Casaregola S."/>
            <person name="Lafontaine I."/>
            <person name="de Montigny J."/>
            <person name="Marck C."/>
            <person name="Neuveglise C."/>
            <person name="Talla E."/>
            <person name="Goffard N."/>
            <person name="Frangeul L."/>
            <person name="Aigle M."/>
            <person name="Anthouard V."/>
            <person name="Babour A."/>
            <person name="Barbe V."/>
            <person name="Barnay S."/>
            <person name="Blanchin S."/>
            <person name="Beckerich J.M."/>
            <person name="Beyne E."/>
            <person name="Bleykasten C."/>
            <person name="Boisrame A."/>
            <person name="Boyer J."/>
            <person name="Cattolico L."/>
            <person name="Confanioleri F."/>
            <person name="de Daruvar A."/>
            <person name="Despons L."/>
            <person name="Fabre E."/>
            <person name="Fairhead C."/>
            <person name="Ferry-Dumazet H."/>
            <person name="Groppi A."/>
            <person name="Hantraye F."/>
            <person name="Hennequin C."/>
            <person name="Jauniaux N."/>
            <person name="Joyet P."/>
            <person name="Kachouri R."/>
            <person name="Kerrest A."/>
            <person name="Koszul R."/>
            <person name="Lemaire M."/>
            <person name="Lesur I."/>
            <person name="Ma L."/>
            <person name="Muller H."/>
            <person name="Nicaud J.M."/>
            <person name="Nikolski M."/>
            <person name="Oztas S."/>
            <person name="Ozier-Kalogeropoulos O."/>
            <person name="Pellenz S."/>
            <person name="Potier S."/>
            <person name="Richard G.F."/>
            <person name="Straub M.L."/>
            <person name="Suleau A."/>
            <person name="Swennene D."/>
            <person name="Tekaia F."/>
            <person name="Wesolowski-Louvel M."/>
            <person name="Westhof E."/>
            <person name="Wirth B."/>
            <person name="Zeniou-Meyer M."/>
            <person name="Zivanovic I."/>
            <person name="Bolotin-Fukuhara M."/>
            <person name="Thierry A."/>
            <person name="Bouchier C."/>
            <person name="Caudron B."/>
            <person name="Scarpelli C."/>
            <person name="Gaillardin C."/>
            <person name="Weissenbach J."/>
            <person name="Wincker P."/>
            <person name="Souciet J.L."/>
        </authorList>
    </citation>
    <scope>NUCLEOTIDE SEQUENCE [LARGE SCALE GENOMIC DNA]</scope>
    <source>
        <strain evidence="19">ATCC 36239 / CBS 767 / BCRC 21394 / JCM 1990 / NBRC 0083 / IGC 2968</strain>
    </source>
</reference>
<dbReference type="GeneID" id="2902557"/>
<dbReference type="UniPathway" id="UPA00557">
    <property type="reaction ID" value="UER00614"/>
</dbReference>
<organism evidence="18 19">
    <name type="scientific">Debaryomyces hansenii (strain ATCC 36239 / CBS 767 / BCRC 21394 / JCM 1990 / NBRC 0083 / IGC 2968)</name>
    <name type="common">Yeast</name>
    <name type="synonym">Torulaspora hansenii</name>
    <dbReference type="NCBI Taxonomy" id="284592"/>
    <lineage>
        <taxon>Eukaryota</taxon>
        <taxon>Fungi</taxon>
        <taxon>Dikarya</taxon>
        <taxon>Ascomycota</taxon>
        <taxon>Saccharomycotina</taxon>
        <taxon>Pichiomycetes</taxon>
        <taxon>Debaryomycetaceae</taxon>
        <taxon>Debaryomyces</taxon>
    </lineage>
</organism>
<evidence type="ECO:0000256" key="13">
    <source>
        <dbReference type="ARBA" id="ARBA00023136"/>
    </source>
</evidence>
<accession>Q6BNE3</accession>
<comment type="similarity">
    <text evidence="5 16 17">Belongs to the CDS family.</text>
</comment>
<dbReference type="EC" id="2.7.7.41" evidence="6 16"/>
<dbReference type="KEGG" id="dha:DEHA2E22462g"/>
<evidence type="ECO:0000256" key="2">
    <source>
        <dbReference type="ARBA" id="ARBA00004141"/>
    </source>
</evidence>
<comment type="catalytic activity">
    <reaction evidence="1 16 17">
        <text>a 1,2-diacyl-sn-glycero-3-phosphate + CTP + H(+) = a CDP-1,2-diacyl-sn-glycerol + diphosphate</text>
        <dbReference type="Rhea" id="RHEA:16229"/>
        <dbReference type="ChEBI" id="CHEBI:15378"/>
        <dbReference type="ChEBI" id="CHEBI:33019"/>
        <dbReference type="ChEBI" id="CHEBI:37563"/>
        <dbReference type="ChEBI" id="CHEBI:58332"/>
        <dbReference type="ChEBI" id="CHEBI:58608"/>
        <dbReference type="EC" id="2.7.7.41"/>
    </reaction>
</comment>
<dbReference type="PANTHER" id="PTHR13773:SF8">
    <property type="entry name" value="PHOSPHATIDATE CYTIDYLYLTRANSFERASE, PHOTORECEPTOR-SPECIFIC"/>
    <property type="match status" value="1"/>
</dbReference>
<dbReference type="FunCoup" id="Q6BNE3">
    <property type="interactions" value="776"/>
</dbReference>
<evidence type="ECO:0000313" key="18">
    <source>
        <dbReference type="EMBL" id="CAG88558.2"/>
    </source>
</evidence>
<evidence type="ECO:0000256" key="8">
    <source>
        <dbReference type="ARBA" id="ARBA00022679"/>
    </source>
</evidence>
<keyword evidence="13 16" id="KW-0472">Membrane</keyword>
<evidence type="ECO:0000256" key="4">
    <source>
        <dbReference type="ARBA" id="ARBA00005189"/>
    </source>
</evidence>
<dbReference type="Proteomes" id="UP000000599">
    <property type="component" value="Chromosome E"/>
</dbReference>
<dbReference type="STRING" id="284592.Q6BNE3"/>
<proteinExistence type="inferred from homology"/>
<evidence type="ECO:0000256" key="12">
    <source>
        <dbReference type="ARBA" id="ARBA00023098"/>
    </source>
</evidence>
<evidence type="ECO:0000256" key="3">
    <source>
        <dbReference type="ARBA" id="ARBA00005119"/>
    </source>
</evidence>
<dbReference type="AlphaFoldDB" id="Q6BNE3"/>
<dbReference type="OMA" id="FFAYMYF"/>
<evidence type="ECO:0000256" key="11">
    <source>
        <dbReference type="ARBA" id="ARBA00022989"/>
    </source>
</evidence>
<evidence type="ECO:0000256" key="16">
    <source>
        <dbReference type="PIRNR" id="PIRNR018269"/>
    </source>
</evidence>
<keyword evidence="12 16" id="KW-0443">Lipid metabolism</keyword>
<comment type="subcellular location">
    <subcellularLocation>
        <location evidence="2">Membrane</location>
        <topology evidence="2">Multi-pass membrane protein</topology>
    </subcellularLocation>
</comment>
<evidence type="ECO:0000256" key="17">
    <source>
        <dbReference type="RuleBase" id="RU003938"/>
    </source>
</evidence>
<feature type="transmembrane region" description="Helical" evidence="16">
    <location>
        <begin position="54"/>
        <end position="81"/>
    </location>
</feature>
<feature type="transmembrane region" description="Helical" evidence="16">
    <location>
        <begin position="102"/>
        <end position="120"/>
    </location>
</feature>
<feature type="transmembrane region" description="Helical" evidence="16">
    <location>
        <begin position="243"/>
        <end position="261"/>
    </location>
</feature>
<comment type="pathway">
    <text evidence="4">Lipid metabolism.</text>
</comment>
<dbReference type="GO" id="GO:0016024">
    <property type="term" value="P:CDP-diacylglycerol biosynthetic process"/>
    <property type="evidence" value="ECO:0007669"/>
    <property type="project" value="UniProtKB-UniRule"/>
</dbReference>
<keyword evidence="14 16" id="KW-0594">Phospholipid biosynthesis</keyword>
<feature type="transmembrane region" description="Helical" evidence="16">
    <location>
        <begin position="201"/>
        <end position="222"/>
    </location>
</feature>
<gene>
    <name evidence="18" type="ordered locus">DEHA2E22462g</name>
</gene>
<dbReference type="GO" id="GO:0004605">
    <property type="term" value="F:phosphatidate cytidylyltransferase activity"/>
    <property type="evidence" value="ECO:0007669"/>
    <property type="project" value="UniProtKB-UniRule"/>
</dbReference>
<feature type="transmembrane region" description="Helical" evidence="16">
    <location>
        <begin position="177"/>
        <end position="195"/>
    </location>
</feature>
<protein>
    <recommendedName>
        <fullName evidence="6 16">Phosphatidate cytidylyltransferase</fullName>
        <ecNumber evidence="6 16">2.7.7.41</ecNumber>
    </recommendedName>
</protein>
<evidence type="ECO:0000256" key="6">
    <source>
        <dbReference type="ARBA" id="ARBA00012487"/>
    </source>
</evidence>
<keyword evidence="11 16" id="KW-1133">Transmembrane helix</keyword>